<keyword evidence="1" id="KW-0472">Membrane</keyword>
<protein>
    <submittedName>
        <fullName evidence="2">Putative YccA/Bax inhibitor family protein</fullName>
    </submittedName>
</protein>
<dbReference type="EMBL" id="SHKN01000001">
    <property type="protein sequence ID" value="RZT97138.1"/>
    <property type="molecule type" value="Genomic_DNA"/>
</dbReference>
<comment type="caution">
    <text evidence="2">The sequence shown here is derived from an EMBL/GenBank/DDBJ whole genome shotgun (WGS) entry which is preliminary data.</text>
</comment>
<name>A0A4Q7VM23_9BACT</name>
<evidence type="ECO:0000313" key="3">
    <source>
        <dbReference type="Proteomes" id="UP000293562"/>
    </source>
</evidence>
<feature type="transmembrane region" description="Helical" evidence="1">
    <location>
        <begin position="265"/>
        <end position="285"/>
    </location>
</feature>
<dbReference type="Pfam" id="PF12811">
    <property type="entry name" value="BaxI_1"/>
    <property type="match status" value="1"/>
</dbReference>
<dbReference type="PANTHER" id="PTHR41282:SF1">
    <property type="entry name" value="CONSERVED TRANSMEMBRANE PROTEIN-RELATED"/>
    <property type="match status" value="1"/>
</dbReference>
<gene>
    <name evidence="2" type="ORF">EV201_1795</name>
</gene>
<sequence length="292" mass="31650">MGNPCAAFVLKGFSINNITLSDRYKSVVIVLTELINTIMSLTKSSNPAFSDKFFAKASYGTYEDTMTVSGTVNKIALMLLLVVSAASYTWGLYFESVQTGGLSTVIMPWMIGGGIAGFVLALITMFKPVWSPFTAPVYAVCEGLLLGGLSASFNAIYPGIVMQAVGLTFAILFMMLFAYKSGMIKVNKKFRTGVIAATGGICLFYLASWVLSMFGVNMGFAFGNSLVSIGISLFVVAIASLNLVLDFDFIEKGAQKGAPKYMEWYGAFGIMLTLIWLYLEILRLLSKISSRN</sequence>
<proteinExistence type="predicted"/>
<evidence type="ECO:0000256" key="1">
    <source>
        <dbReference type="SAM" id="Phobius"/>
    </source>
</evidence>
<organism evidence="2 3">
    <name type="scientific">Ancylomarina subtilis</name>
    <dbReference type="NCBI Taxonomy" id="1639035"/>
    <lineage>
        <taxon>Bacteria</taxon>
        <taxon>Pseudomonadati</taxon>
        <taxon>Bacteroidota</taxon>
        <taxon>Bacteroidia</taxon>
        <taxon>Marinilabiliales</taxon>
        <taxon>Marinifilaceae</taxon>
        <taxon>Ancylomarina</taxon>
    </lineage>
</organism>
<keyword evidence="1" id="KW-0812">Transmembrane</keyword>
<feature type="transmembrane region" description="Helical" evidence="1">
    <location>
        <begin position="106"/>
        <end position="126"/>
    </location>
</feature>
<evidence type="ECO:0000313" key="2">
    <source>
        <dbReference type="EMBL" id="RZT97138.1"/>
    </source>
</evidence>
<reference evidence="2 3" key="1">
    <citation type="submission" date="2019-02" db="EMBL/GenBank/DDBJ databases">
        <title>Genomic Encyclopedia of Type Strains, Phase IV (KMG-IV): sequencing the most valuable type-strain genomes for metagenomic binning, comparative biology and taxonomic classification.</title>
        <authorList>
            <person name="Goeker M."/>
        </authorList>
    </citation>
    <scope>NUCLEOTIDE SEQUENCE [LARGE SCALE GENOMIC DNA]</scope>
    <source>
        <strain evidence="2 3">DSM 28825</strain>
    </source>
</reference>
<keyword evidence="1" id="KW-1133">Transmembrane helix</keyword>
<feature type="transmembrane region" description="Helical" evidence="1">
    <location>
        <begin position="75"/>
        <end position="94"/>
    </location>
</feature>
<feature type="transmembrane region" description="Helical" evidence="1">
    <location>
        <begin position="159"/>
        <end position="178"/>
    </location>
</feature>
<feature type="transmembrane region" description="Helical" evidence="1">
    <location>
        <begin position="226"/>
        <end position="245"/>
    </location>
</feature>
<dbReference type="AlphaFoldDB" id="A0A4Q7VM23"/>
<dbReference type="PIRSF" id="PIRSF009160">
    <property type="entry name" value="UCP009160"/>
    <property type="match status" value="1"/>
</dbReference>
<feature type="transmembrane region" description="Helical" evidence="1">
    <location>
        <begin position="190"/>
        <end position="214"/>
    </location>
</feature>
<dbReference type="PANTHER" id="PTHR41282">
    <property type="entry name" value="CONSERVED TRANSMEMBRANE PROTEIN-RELATED"/>
    <property type="match status" value="1"/>
</dbReference>
<keyword evidence="3" id="KW-1185">Reference proteome</keyword>
<dbReference type="InterPro" id="IPR010539">
    <property type="entry name" value="BaxI_1-like"/>
</dbReference>
<dbReference type="Proteomes" id="UP000293562">
    <property type="component" value="Unassembled WGS sequence"/>
</dbReference>
<accession>A0A4Q7VM23</accession>